<evidence type="ECO:0000313" key="2">
    <source>
        <dbReference type="Proteomes" id="UP001165085"/>
    </source>
</evidence>
<protein>
    <submittedName>
        <fullName evidence="1">Uncharacterized protein</fullName>
    </submittedName>
</protein>
<dbReference type="PANTHER" id="PTHR45661:SF3">
    <property type="entry name" value="IG-LIKE DOMAIN-CONTAINING PROTEIN"/>
    <property type="match status" value="1"/>
</dbReference>
<reference evidence="2" key="1">
    <citation type="journal article" date="2023" name="Commun. Biol.">
        <title>Genome analysis of Parmales, the sister group of diatoms, reveals the evolutionary specialization of diatoms from phago-mixotrophs to photoautotrophs.</title>
        <authorList>
            <person name="Ban H."/>
            <person name="Sato S."/>
            <person name="Yoshikawa S."/>
            <person name="Yamada K."/>
            <person name="Nakamura Y."/>
            <person name="Ichinomiya M."/>
            <person name="Sato N."/>
            <person name="Blanc-Mathieu R."/>
            <person name="Endo H."/>
            <person name="Kuwata A."/>
            <person name="Ogata H."/>
        </authorList>
    </citation>
    <scope>NUCLEOTIDE SEQUENCE [LARGE SCALE GENOMIC DNA]</scope>
    <source>
        <strain evidence="2">NIES 3701</strain>
    </source>
</reference>
<dbReference type="InterPro" id="IPR032675">
    <property type="entry name" value="LRR_dom_sf"/>
</dbReference>
<evidence type="ECO:0000313" key="1">
    <source>
        <dbReference type="EMBL" id="GMH71085.1"/>
    </source>
</evidence>
<dbReference type="EMBL" id="BRXY01000145">
    <property type="protein sequence ID" value="GMH71085.1"/>
    <property type="molecule type" value="Genomic_DNA"/>
</dbReference>
<comment type="caution">
    <text evidence="1">The sequence shown here is derived from an EMBL/GenBank/DDBJ whole genome shotgun (WGS) entry which is preliminary data.</text>
</comment>
<dbReference type="InterPro" id="IPR026906">
    <property type="entry name" value="LRR_5"/>
</dbReference>
<dbReference type="Proteomes" id="UP001165085">
    <property type="component" value="Unassembled WGS sequence"/>
</dbReference>
<dbReference type="Pfam" id="PF13306">
    <property type="entry name" value="LRR_5"/>
    <property type="match status" value="1"/>
</dbReference>
<proteinExistence type="predicted"/>
<dbReference type="InterPro" id="IPR053139">
    <property type="entry name" value="Surface_bspA-like"/>
</dbReference>
<accession>A0A9W7AJH9</accession>
<dbReference type="OrthoDB" id="415426at2759"/>
<sequence>MSERTSQDLANAIEVPDLNNLEVVDGDSEVFEGSELDSADVTPVGGGDDFMHTDDFRRLFVGFVMADTLVAMHWLDRKWHKVVEKKLIEVGDEPYGGMIVHGGNDIGRNELFSYTRKEKMNRVTKAVFLLNVTKVGDRVFAHAAILCIDIPEGITTIGDASFAGCISLNDIKFPKSLTSIGQSSFYNCSSLGRVDLLHTNVKKLGQASFCDCISLSEMKVPASLQSYGANAFIGCVNLAPPTISLWVTGAIVDYLRSAQRKVLMKRSQSDDVHLYNNKPY</sequence>
<dbReference type="PANTHER" id="PTHR45661">
    <property type="entry name" value="SURFACE ANTIGEN"/>
    <property type="match status" value="1"/>
</dbReference>
<dbReference type="AlphaFoldDB" id="A0A9W7AJH9"/>
<keyword evidence="2" id="KW-1185">Reference proteome</keyword>
<dbReference type="SUPFAM" id="SSF52058">
    <property type="entry name" value="L domain-like"/>
    <property type="match status" value="1"/>
</dbReference>
<name>A0A9W7AJH9_9STRA</name>
<dbReference type="Gene3D" id="3.80.10.10">
    <property type="entry name" value="Ribonuclease Inhibitor"/>
    <property type="match status" value="1"/>
</dbReference>
<gene>
    <name evidence="1" type="ORF">TrST_g11318</name>
</gene>
<organism evidence="1 2">
    <name type="scientific">Triparma strigata</name>
    <dbReference type="NCBI Taxonomy" id="1606541"/>
    <lineage>
        <taxon>Eukaryota</taxon>
        <taxon>Sar</taxon>
        <taxon>Stramenopiles</taxon>
        <taxon>Ochrophyta</taxon>
        <taxon>Bolidophyceae</taxon>
        <taxon>Parmales</taxon>
        <taxon>Triparmaceae</taxon>
        <taxon>Triparma</taxon>
    </lineage>
</organism>